<dbReference type="Gene3D" id="3.40.50.2300">
    <property type="match status" value="1"/>
</dbReference>
<reference evidence="11 12" key="1">
    <citation type="submission" date="2016-12" db="EMBL/GenBank/DDBJ databases">
        <title>Isolation and genomic insights into novel planktonic Zetaproteobacteria from stratified waters of the Chesapeake Bay.</title>
        <authorList>
            <person name="McAllister S.M."/>
            <person name="Kato S."/>
            <person name="Chan C.S."/>
            <person name="Chiu B.K."/>
            <person name="Field E.K."/>
        </authorList>
    </citation>
    <scope>NUCLEOTIDE SEQUENCE [LARGE SCALE GENOMIC DNA]</scope>
    <source>
        <strain evidence="11 12">CP-5</strain>
    </source>
</reference>
<dbReference type="InterPro" id="IPR002078">
    <property type="entry name" value="Sigma_54_int"/>
</dbReference>
<dbReference type="PROSITE" id="PS50110">
    <property type="entry name" value="RESPONSE_REGULATORY"/>
    <property type="match status" value="1"/>
</dbReference>
<dbReference type="Gene3D" id="1.10.10.60">
    <property type="entry name" value="Homeodomain-like"/>
    <property type="match status" value="1"/>
</dbReference>
<feature type="domain" description="Sigma-54 factor interaction" evidence="9">
    <location>
        <begin position="145"/>
        <end position="374"/>
    </location>
</feature>
<dbReference type="Pfam" id="PF25601">
    <property type="entry name" value="AAA_lid_14"/>
    <property type="match status" value="1"/>
</dbReference>
<dbReference type="GO" id="GO:0005524">
    <property type="term" value="F:ATP binding"/>
    <property type="evidence" value="ECO:0007669"/>
    <property type="project" value="UniProtKB-KW"/>
</dbReference>
<proteinExistence type="predicted"/>
<evidence type="ECO:0000256" key="2">
    <source>
        <dbReference type="ARBA" id="ARBA00022741"/>
    </source>
</evidence>
<keyword evidence="5" id="KW-0805">Transcription regulation</keyword>
<dbReference type="EMBL" id="CP018799">
    <property type="protein sequence ID" value="ATX79062.1"/>
    <property type="molecule type" value="Genomic_DNA"/>
</dbReference>
<evidence type="ECO:0000259" key="10">
    <source>
        <dbReference type="PROSITE" id="PS50110"/>
    </source>
</evidence>
<dbReference type="InterPro" id="IPR025943">
    <property type="entry name" value="Sigma_54_int_dom_ATP-bd_2"/>
</dbReference>
<dbReference type="KEGG" id="maes:Ga0123461_0636"/>
<feature type="modified residue" description="4-aspartylphosphate" evidence="8">
    <location>
        <position position="53"/>
    </location>
</feature>
<dbReference type="Proteomes" id="UP000231701">
    <property type="component" value="Chromosome"/>
</dbReference>
<evidence type="ECO:0000256" key="6">
    <source>
        <dbReference type="ARBA" id="ARBA00023125"/>
    </source>
</evidence>
<dbReference type="PANTHER" id="PTHR32071:SF17">
    <property type="entry name" value="TRANSCRIPTIONAL REGULATOR (NTRC FAMILY)"/>
    <property type="match status" value="1"/>
</dbReference>
<keyword evidence="12" id="KW-1185">Reference proteome</keyword>
<protein>
    <submittedName>
        <fullName evidence="11">Two-component system, NtrC family, nitrogen regulation response regulator NtrX</fullName>
    </submittedName>
</protein>
<evidence type="ECO:0000256" key="3">
    <source>
        <dbReference type="ARBA" id="ARBA00022840"/>
    </source>
</evidence>
<evidence type="ECO:0000259" key="9">
    <source>
        <dbReference type="PROSITE" id="PS50045"/>
    </source>
</evidence>
<keyword evidence="2" id="KW-0547">Nucleotide-binding</keyword>
<dbReference type="InterPro" id="IPR027417">
    <property type="entry name" value="P-loop_NTPase"/>
</dbReference>
<dbReference type="AlphaFoldDB" id="A0A2K8KWL7"/>
<dbReference type="GO" id="GO:0043565">
    <property type="term" value="F:sequence-specific DNA binding"/>
    <property type="evidence" value="ECO:0007669"/>
    <property type="project" value="InterPro"/>
</dbReference>
<dbReference type="OrthoDB" id="5728154at2"/>
<dbReference type="InterPro" id="IPR025944">
    <property type="entry name" value="Sigma_54_int_dom_CS"/>
</dbReference>
<keyword evidence="4" id="KW-0902">Two-component regulatory system</keyword>
<dbReference type="InterPro" id="IPR011006">
    <property type="entry name" value="CheY-like_superfamily"/>
</dbReference>
<dbReference type="Gene3D" id="3.40.50.300">
    <property type="entry name" value="P-loop containing nucleotide triphosphate hydrolases"/>
    <property type="match status" value="1"/>
</dbReference>
<keyword evidence="6" id="KW-0238">DNA-binding</keyword>
<dbReference type="FunFam" id="3.40.50.300:FF:000006">
    <property type="entry name" value="DNA-binding transcriptional regulator NtrC"/>
    <property type="match status" value="1"/>
</dbReference>
<gene>
    <name evidence="11" type="ORF">Ga0123461_0636</name>
</gene>
<dbReference type="CDD" id="cd17550">
    <property type="entry name" value="REC_NtrX-like"/>
    <property type="match status" value="1"/>
</dbReference>
<sequence>MTARIMIVDDEQPIRDSLQGLFEDEDYLVVSAASGEEAIARLRKQSVDCVLLDIWMPGIDGLETLSRIQQVDASLPVIMMSGHATIDTAVRATRLGAFDFVEKPLSFDRLLILSRNAIQKRRLEQENSDLKLQGKGNGHQSRRQLIGKSAAITEVKALIKRVALSDTPVLILGEHGTGKAVAASLLHEASKRKDGPFIEVNTASVVANRMDSELFGHEKGAFAGALHSQRGRFEAAHGGTLFFDEVAELSLSAQAKILRVMQDRVVQRLGNPTPMPANVRLLAASSRDLEQILKDEQLREDFYYRLNVVSIRIPSLRERIEDMPLLVETLATEQANELGGKSVRFSSAVLSELMAYHWPGNVRELRNYIERCHILMPGEEMTRENMLPPDQSIAQISHKAASARISVVLPGGDADNFHEARELFERTFLLQKLEKHDWNISRTATDIGMERSQLHRKIKSFGLMPPEKEQL</sequence>
<dbReference type="InterPro" id="IPR001789">
    <property type="entry name" value="Sig_transdc_resp-reg_receiver"/>
</dbReference>
<organism evidence="11 12">
    <name type="scientific">Mariprofundus aestuarium</name>
    <dbReference type="NCBI Taxonomy" id="1921086"/>
    <lineage>
        <taxon>Bacteria</taxon>
        <taxon>Pseudomonadati</taxon>
        <taxon>Pseudomonadota</taxon>
        <taxon>Candidatius Mariprofundia</taxon>
        <taxon>Mariprofundales</taxon>
        <taxon>Mariprofundaceae</taxon>
        <taxon>Mariprofundus</taxon>
    </lineage>
</organism>
<dbReference type="PROSITE" id="PS00676">
    <property type="entry name" value="SIGMA54_INTERACT_2"/>
    <property type="match status" value="1"/>
</dbReference>
<dbReference type="SUPFAM" id="SSF46689">
    <property type="entry name" value="Homeodomain-like"/>
    <property type="match status" value="1"/>
</dbReference>
<dbReference type="SUPFAM" id="SSF52172">
    <property type="entry name" value="CheY-like"/>
    <property type="match status" value="1"/>
</dbReference>
<dbReference type="FunFam" id="3.40.50.2300:FF:000018">
    <property type="entry name" value="DNA-binding transcriptional regulator NtrC"/>
    <property type="match status" value="1"/>
</dbReference>
<accession>A0A2K8KWL7</accession>
<dbReference type="PROSITE" id="PS50045">
    <property type="entry name" value="SIGMA54_INTERACT_4"/>
    <property type="match status" value="1"/>
</dbReference>
<keyword evidence="1 8" id="KW-0597">Phosphoprotein</keyword>
<dbReference type="Pfam" id="PF02954">
    <property type="entry name" value="HTH_8"/>
    <property type="match status" value="1"/>
</dbReference>
<evidence type="ECO:0000256" key="8">
    <source>
        <dbReference type="PROSITE-ProRule" id="PRU00169"/>
    </source>
</evidence>
<evidence type="ECO:0000313" key="11">
    <source>
        <dbReference type="EMBL" id="ATX79062.1"/>
    </source>
</evidence>
<dbReference type="InterPro" id="IPR009057">
    <property type="entry name" value="Homeodomain-like_sf"/>
</dbReference>
<dbReference type="PRINTS" id="PR01590">
    <property type="entry name" value="HTHFIS"/>
</dbReference>
<dbReference type="Gene3D" id="1.10.8.60">
    <property type="match status" value="1"/>
</dbReference>
<dbReference type="GO" id="GO:0006355">
    <property type="term" value="P:regulation of DNA-templated transcription"/>
    <property type="evidence" value="ECO:0007669"/>
    <property type="project" value="InterPro"/>
</dbReference>
<dbReference type="InterPro" id="IPR003593">
    <property type="entry name" value="AAA+_ATPase"/>
</dbReference>
<evidence type="ECO:0000256" key="4">
    <source>
        <dbReference type="ARBA" id="ARBA00023012"/>
    </source>
</evidence>
<dbReference type="Pfam" id="PF00158">
    <property type="entry name" value="Sigma54_activat"/>
    <property type="match status" value="1"/>
</dbReference>
<keyword evidence="3" id="KW-0067">ATP-binding</keyword>
<name>A0A2K8KWL7_MARES</name>
<dbReference type="InterPro" id="IPR002197">
    <property type="entry name" value="HTH_Fis"/>
</dbReference>
<dbReference type="SUPFAM" id="SSF52540">
    <property type="entry name" value="P-loop containing nucleoside triphosphate hydrolases"/>
    <property type="match status" value="1"/>
</dbReference>
<dbReference type="PROSITE" id="PS00688">
    <property type="entry name" value="SIGMA54_INTERACT_3"/>
    <property type="match status" value="1"/>
</dbReference>
<dbReference type="CDD" id="cd00009">
    <property type="entry name" value="AAA"/>
    <property type="match status" value="1"/>
</dbReference>
<keyword evidence="7" id="KW-0804">Transcription</keyword>
<dbReference type="SMART" id="SM00382">
    <property type="entry name" value="AAA"/>
    <property type="match status" value="1"/>
</dbReference>
<feature type="domain" description="Response regulatory" evidence="10">
    <location>
        <begin position="4"/>
        <end position="118"/>
    </location>
</feature>
<evidence type="ECO:0000313" key="12">
    <source>
        <dbReference type="Proteomes" id="UP000231701"/>
    </source>
</evidence>
<dbReference type="GO" id="GO:0000160">
    <property type="term" value="P:phosphorelay signal transduction system"/>
    <property type="evidence" value="ECO:0007669"/>
    <property type="project" value="UniProtKB-KW"/>
</dbReference>
<evidence type="ECO:0000256" key="5">
    <source>
        <dbReference type="ARBA" id="ARBA00023015"/>
    </source>
</evidence>
<evidence type="ECO:0000256" key="7">
    <source>
        <dbReference type="ARBA" id="ARBA00023163"/>
    </source>
</evidence>
<dbReference type="Pfam" id="PF00072">
    <property type="entry name" value="Response_reg"/>
    <property type="match status" value="1"/>
</dbReference>
<dbReference type="InterPro" id="IPR058031">
    <property type="entry name" value="AAA_lid_NorR"/>
</dbReference>
<dbReference type="PANTHER" id="PTHR32071">
    <property type="entry name" value="TRANSCRIPTIONAL REGULATORY PROTEIN"/>
    <property type="match status" value="1"/>
</dbReference>
<dbReference type="RefSeq" id="WP_100276996.1">
    <property type="nucleotide sequence ID" value="NZ_CP018799.1"/>
</dbReference>
<dbReference type="SMART" id="SM00448">
    <property type="entry name" value="REC"/>
    <property type="match status" value="1"/>
</dbReference>
<evidence type="ECO:0000256" key="1">
    <source>
        <dbReference type="ARBA" id="ARBA00022553"/>
    </source>
</evidence>